<comment type="caution">
    <text evidence="5">Lacks conserved residue(s) required for the propagation of feature annotation.</text>
</comment>
<name>A0AAV4Y7R0_CAEEX</name>
<comment type="caution">
    <text evidence="7">The sequence shown here is derived from an EMBL/GenBank/DDBJ whole genome shotgun (WGS) entry which is preliminary data.</text>
</comment>
<keyword evidence="8" id="KW-1185">Reference proteome</keyword>
<dbReference type="Pfam" id="PF00084">
    <property type="entry name" value="Sushi"/>
    <property type="match status" value="2"/>
</dbReference>
<dbReference type="SMART" id="SM00032">
    <property type="entry name" value="CCP"/>
    <property type="match status" value="9"/>
</dbReference>
<sequence length="754" mass="85213">MFFNVLSDTKFAGTVLFFKSDCSGRDIGYECHLVCKNGGRIIGSGYIKCLPNYTWTSLPDCTCPVPHVTNNLEFKEDCSKRKLYLSTACSRKDLKAKFGDCMSKKRGEKCFIECKDKDSKLIGDDFLLCRRNAKWGASQKGEWYDLPVCSESYCHPPNVAGTVVDLKENCSRKRMGDECQLLCKHGGSIIGNDRIKCLFNNSWSTLPDCTCSSPHIKGDLELKEECSLKQRGGRCAVGCRGNDTIHYITCQNNTMWSKMPKCGKFTWTCDVPELPVPLLSFEESWKECEFKDYGDICNLVCLGGSQMVGSGTLICQRNGEWTAIPDCTCGTPILPFDFETKENCTYKKAGENCAIGCKDAVSVSSRDYITCVETRRWDFMNHVLECVKSFCTLPVIPQEILKFEENCMKRKVGGTCRLSCRAGGSMLYSVDYITCFPNDTWSTLPECTCPDPYVTEDLDILENCKKKPNEVCAISCKNEYEKAVTRYITCQNNTLWSSLPRCSKKFCPTPTSGWILGYVKNRKYCTHKMAGEICQVYCIGGGNIIGKNILTCQENGEWSPFPDCTCPTPVLTKDLEFREDCSHKRFNERCLLKCKHGLSMDKQYILCDNFRRWESLPVCEKPSCPLPILPDKNIVTYKDDCSVKKPGDACHMICIQGGYAHLDASRIVCRQNLTWSKFKYPICSCSVPILTEALVFKEDCTSKWPSQFCLLGCKMELLPVKNTSYAKTIANGIHYLHVMDLQLLVPIQFYKKVF</sequence>
<organism evidence="7 8">
    <name type="scientific">Caerostris extrusa</name>
    <name type="common">Bark spider</name>
    <name type="synonym">Caerostris bankana</name>
    <dbReference type="NCBI Taxonomy" id="172846"/>
    <lineage>
        <taxon>Eukaryota</taxon>
        <taxon>Metazoa</taxon>
        <taxon>Ecdysozoa</taxon>
        <taxon>Arthropoda</taxon>
        <taxon>Chelicerata</taxon>
        <taxon>Arachnida</taxon>
        <taxon>Araneae</taxon>
        <taxon>Araneomorphae</taxon>
        <taxon>Entelegynae</taxon>
        <taxon>Araneoidea</taxon>
        <taxon>Araneidae</taxon>
        <taxon>Caerostris</taxon>
    </lineage>
</organism>
<dbReference type="Gene3D" id="2.10.70.10">
    <property type="entry name" value="Complement Module, domain 1"/>
    <property type="match status" value="4"/>
</dbReference>
<feature type="disulfide bond" evidence="5">
    <location>
        <begin position="420"/>
        <end position="447"/>
    </location>
</feature>
<dbReference type="Proteomes" id="UP001054945">
    <property type="component" value="Unassembled WGS sequence"/>
</dbReference>
<keyword evidence="2" id="KW-0677">Repeat</keyword>
<dbReference type="PROSITE" id="PS50923">
    <property type="entry name" value="SUSHI"/>
    <property type="match status" value="5"/>
</dbReference>
<evidence type="ECO:0000256" key="4">
    <source>
        <dbReference type="ARBA" id="ARBA00023180"/>
    </source>
</evidence>
<dbReference type="PANTHER" id="PTHR19325:SF560">
    <property type="entry name" value="SUSHI, VON WILLEBRAND FACTOR TYPE A, EGF AND PENTRAXIN DOMAIN-CONTAINING PROTEIN 1"/>
    <property type="match status" value="1"/>
</dbReference>
<evidence type="ECO:0000256" key="5">
    <source>
        <dbReference type="PROSITE-ProRule" id="PRU00302"/>
    </source>
</evidence>
<dbReference type="InterPro" id="IPR035976">
    <property type="entry name" value="Sushi/SCR/CCP_sf"/>
</dbReference>
<proteinExistence type="predicted"/>
<dbReference type="EMBL" id="BPLR01018824">
    <property type="protein sequence ID" value="GIZ02549.1"/>
    <property type="molecule type" value="Genomic_DNA"/>
</dbReference>
<feature type="domain" description="Sushi" evidence="6">
    <location>
        <begin position="622"/>
        <end position="685"/>
    </location>
</feature>
<evidence type="ECO:0000313" key="7">
    <source>
        <dbReference type="EMBL" id="GIZ02549.1"/>
    </source>
</evidence>
<keyword evidence="1 5" id="KW-0768">Sushi</keyword>
<accession>A0AAV4Y7R0</accession>
<dbReference type="CDD" id="cd00033">
    <property type="entry name" value="CCP"/>
    <property type="match status" value="1"/>
</dbReference>
<gene>
    <name evidence="7" type="primary">Svep1_18</name>
    <name evidence="7" type="ORF">CEXT_574891</name>
</gene>
<dbReference type="InterPro" id="IPR050350">
    <property type="entry name" value="Compl-Cell_Adhes-Reg"/>
</dbReference>
<dbReference type="PANTHER" id="PTHR19325">
    <property type="entry name" value="COMPLEMENT COMPONENT-RELATED SUSHI DOMAIN-CONTAINING"/>
    <property type="match status" value="1"/>
</dbReference>
<evidence type="ECO:0000256" key="2">
    <source>
        <dbReference type="ARBA" id="ARBA00022737"/>
    </source>
</evidence>
<feature type="domain" description="Sushi" evidence="6">
    <location>
        <begin position="389"/>
        <end position="449"/>
    </location>
</feature>
<evidence type="ECO:0000313" key="8">
    <source>
        <dbReference type="Proteomes" id="UP001054945"/>
    </source>
</evidence>
<keyword evidence="3 5" id="KW-1015">Disulfide bond</keyword>
<feature type="domain" description="Sushi" evidence="6">
    <location>
        <begin position="152"/>
        <end position="211"/>
    </location>
</feature>
<evidence type="ECO:0000259" key="6">
    <source>
        <dbReference type="PROSITE" id="PS50923"/>
    </source>
</evidence>
<dbReference type="SUPFAM" id="SSF57535">
    <property type="entry name" value="Complement control module/SCR domain"/>
    <property type="match status" value="7"/>
</dbReference>
<protein>
    <submittedName>
        <fullName evidence="7">Sushi, von Willebrand factor type A, EGF and pentraxin domain-containing protein 1</fullName>
    </submittedName>
</protein>
<feature type="disulfide bond" evidence="5">
    <location>
        <begin position="154"/>
        <end position="197"/>
    </location>
</feature>
<feature type="domain" description="Sushi" evidence="6">
    <location>
        <begin position="505"/>
        <end position="566"/>
    </location>
</feature>
<keyword evidence="4" id="KW-0325">Glycoprotein</keyword>
<feature type="domain" description="Sushi" evidence="6">
    <location>
        <begin position="267"/>
        <end position="329"/>
    </location>
</feature>
<evidence type="ECO:0000256" key="3">
    <source>
        <dbReference type="ARBA" id="ARBA00023157"/>
    </source>
</evidence>
<evidence type="ECO:0000256" key="1">
    <source>
        <dbReference type="ARBA" id="ARBA00022659"/>
    </source>
</evidence>
<reference evidence="7 8" key="1">
    <citation type="submission" date="2021-06" db="EMBL/GenBank/DDBJ databases">
        <title>Caerostris extrusa draft genome.</title>
        <authorList>
            <person name="Kono N."/>
            <person name="Arakawa K."/>
        </authorList>
    </citation>
    <scope>NUCLEOTIDE SEQUENCE [LARGE SCALE GENOMIC DNA]</scope>
</reference>
<dbReference type="AlphaFoldDB" id="A0AAV4Y7R0"/>
<dbReference type="InterPro" id="IPR000436">
    <property type="entry name" value="Sushi_SCR_CCP_dom"/>
</dbReference>